<evidence type="ECO:0000256" key="1">
    <source>
        <dbReference type="ARBA" id="ARBA00023015"/>
    </source>
</evidence>
<dbReference type="PRINTS" id="PR00035">
    <property type="entry name" value="HTHGNTR"/>
</dbReference>
<evidence type="ECO:0000313" key="5">
    <source>
        <dbReference type="EMBL" id="QMU98657.1"/>
    </source>
</evidence>
<dbReference type="AlphaFoldDB" id="A0A7D7WGD3"/>
<dbReference type="Proteomes" id="UP000515708">
    <property type="component" value="Chromosome"/>
</dbReference>
<gene>
    <name evidence="5" type="ORF">FVO59_08130</name>
</gene>
<dbReference type="PROSITE" id="PS50949">
    <property type="entry name" value="HTH_GNTR"/>
    <property type="match status" value="1"/>
</dbReference>
<dbReference type="Pfam" id="PF07729">
    <property type="entry name" value="FCD"/>
    <property type="match status" value="1"/>
</dbReference>
<evidence type="ECO:0000313" key="6">
    <source>
        <dbReference type="Proteomes" id="UP000515708"/>
    </source>
</evidence>
<dbReference type="SUPFAM" id="SSF48008">
    <property type="entry name" value="GntR ligand-binding domain-like"/>
    <property type="match status" value="1"/>
</dbReference>
<dbReference type="EMBL" id="CP043732">
    <property type="protein sequence ID" value="QMU98657.1"/>
    <property type="molecule type" value="Genomic_DNA"/>
</dbReference>
<reference evidence="5 6" key="1">
    <citation type="journal article" date="2020" name="Front. Microbiol.">
        <title>Design of Bacterial Strain-Specific qPCR Assays Using NGS Data and Publicly Available Resources and Its Application to Track Biocontrol Strains.</title>
        <authorList>
            <person name="Hernandez I."/>
            <person name="Sant C."/>
            <person name="Martinez R."/>
            <person name="Fernandez C."/>
        </authorList>
    </citation>
    <scope>NUCLEOTIDE SEQUENCE [LARGE SCALE GENOMIC DNA]</scope>
    <source>
        <strain evidence="5 6">B24</strain>
    </source>
</reference>
<dbReference type="PANTHER" id="PTHR43537:SF45">
    <property type="entry name" value="GNTR FAMILY REGULATORY PROTEIN"/>
    <property type="match status" value="1"/>
</dbReference>
<name>A0A7D7WGD3_9MICO</name>
<dbReference type="InterPro" id="IPR011711">
    <property type="entry name" value="GntR_C"/>
</dbReference>
<accession>A0A7D7WGD3</accession>
<evidence type="ECO:0000256" key="2">
    <source>
        <dbReference type="ARBA" id="ARBA00023125"/>
    </source>
</evidence>
<dbReference type="SUPFAM" id="SSF46785">
    <property type="entry name" value="Winged helix' DNA-binding domain"/>
    <property type="match status" value="1"/>
</dbReference>
<dbReference type="PANTHER" id="PTHR43537">
    <property type="entry name" value="TRANSCRIPTIONAL REGULATOR, GNTR FAMILY"/>
    <property type="match status" value="1"/>
</dbReference>
<sequence length="217" mass="23857">MDRIAGLESERVADALRDDIMSGRRAPGSRLIERDIAAELRVSRLPVREAIKALVADGIVVARPRSWATVREFSPQDLQDFAEVREAIETLAFALATERIDEVGIALLESIVTQETAAAAMGDRDSARQASAAFHMAAVRLSQNTMLIELAASLVTRLRWLFGQHDDVAGMAATHRTILDAILARDVELVRRLIPEHLAEGREAAHRRMFGLSVTAD</sequence>
<dbReference type="InterPro" id="IPR036390">
    <property type="entry name" value="WH_DNA-bd_sf"/>
</dbReference>
<dbReference type="Gene3D" id="1.10.10.10">
    <property type="entry name" value="Winged helix-like DNA-binding domain superfamily/Winged helix DNA-binding domain"/>
    <property type="match status" value="1"/>
</dbReference>
<evidence type="ECO:0000259" key="4">
    <source>
        <dbReference type="PROSITE" id="PS50949"/>
    </source>
</evidence>
<keyword evidence="2" id="KW-0238">DNA-binding</keyword>
<organism evidence="5 6">
    <name type="scientific">Microbacterium esteraromaticum</name>
    <dbReference type="NCBI Taxonomy" id="57043"/>
    <lineage>
        <taxon>Bacteria</taxon>
        <taxon>Bacillati</taxon>
        <taxon>Actinomycetota</taxon>
        <taxon>Actinomycetes</taxon>
        <taxon>Micrococcales</taxon>
        <taxon>Microbacteriaceae</taxon>
        <taxon>Microbacterium</taxon>
    </lineage>
</organism>
<dbReference type="InterPro" id="IPR036388">
    <property type="entry name" value="WH-like_DNA-bd_sf"/>
</dbReference>
<dbReference type="CDD" id="cd07377">
    <property type="entry name" value="WHTH_GntR"/>
    <property type="match status" value="1"/>
</dbReference>
<dbReference type="SMART" id="SM00895">
    <property type="entry name" value="FCD"/>
    <property type="match status" value="1"/>
</dbReference>
<dbReference type="GO" id="GO:0003677">
    <property type="term" value="F:DNA binding"/>
    <property type="evidence" value="ECO:0007669"/>
    <property type="project" value="UniProtKB-KW"/>
</dbReference>
<dbReference type="GO" id="GO:0003700">
    <property type="term" value="F:DNA-binding transcription factor activity"/>
    <property type="evidence" value="ECO:0007669"/>
    <property type="project" value="InterPro"/>
</dbReference>
<keyword evidence="1" id="KW-0805">Transcription regulation</keyword>
<dbReference type="Gene3D" id="1.20.120.530">
    <property type="entry name" value="GntR ligand-binding domain-like"/>
    <property type="match status" value="1"/>
</dbReference>
<dbReference type="InterPro" id="IPR000524">
    <property type="entry name" value="Tscrpt_reg_HTH_GntR"/>
</dbReference>
<feature type="domain" description="HTH gntR-type" evidence="4">
    <location>
        <begin position="6"/>
        <end position="73"/>
    </location>
</feature>
<protein>
    <submittedName>
        <fullName evidence="5">GntR family transcriptional regulator</fullName>
    </submittedName>
</protein>
<proteinExistence type="predicted"/>
<keyword evidence="3" id="KW-0804">Transcription</keyword>
<dbReference type="SMART" id="SM00345">
    <property type="entry name" value="HTH_GNTR"/>
    <property type="match status" value="1"/>
</dbReference>
<evidence type="ECO:0000256" key="3">
    <source>
        <dbReference type="ARBA" id="ARBA00023163"/>
    </source>
</evidence>
<dbReference type="Pfam" id="PF00392">
    <property type="entry name" value="GntR"/>
    <property type="match status" value="1"/>
</dbReference>
<dbReference type="InterPro" id="IPR008920">
    <property type="entry name" value="TF_FadR/GntR_C"/>
</dbReference>